<dbReference type="OrthoDB" id="5801062at2759"/>
<feature type="region of interest" description="Disordered" evidence="4">
    <location>
        <begin position="64"/>
        <end position="115"/>
    </location>
</feature>
<dbReference type="GO" id="GO:0005634">
    <property type="term" value="C:nucleus"/>
    <property type="evidence" value="ECO:0007669"/>
    <property type="project" value="UniProtKB-SubCell"/>
</dbReference>
<feature type="compositionally biased region" description="Polar residues" evidence="4">
    <location>
        <begin position="233"/>
        <end position="250"/>
    </location>
</feature>
<evidence type="ECO:0000256" key="1">
    <source>
        <dbReference type="ARBA" id="ARBA00004123"/>
    </source>
</evidence>
<feature type="region of interest" description="Disordered" evidence="4">
    <location>
        <begin position="227"/>
        <end position="305"/>
    </location>
</feature>
<protein>
    <recommendedName>
        <fullName evidence="5">DNA endonuclease activator Ctp1 C-terminal domain-containing protein</fullName>
    </recommendedName>
</protein>
<dbReference type="InterPro" id="IPR033316">
    <property type="entry name" value="RBBP8-like"/>
</dbReference>
<comment type="caution">
    <text evidence="6">The sequence shown here is derived from an EMBL/GenBank/DDBJ whole genome shotgun (WGS) entry which is preliminary data.</text>
</comment>
<evidence type="ECO:0000256" key="4">
    <source>
        <dbReference type="SAM" id="MobiDB-lite"/>
    </source>
</evidence>
<gene>
    <name evidence="6" type="ORF">E4U43_008106</name>
</gene>
<feature type="compositionally biased region" description="Polar residues" evidence="4">
    <location>
        <begin position="257"/>
        <end position="266"/>
    </location>
</feature>
<organism evidence="6 7">
    <name type="scientific">Claviceps pusilla</name>
    <dbReference type="NCBI Taxonomy" id="123648"/>
    <lineage>
        <taxon>Eukaryota</taxon>
        <taxon>Fungi</taxon>
        <taxon>Dikarya</taxon>
        <taxon>Ascomycota</taxon>
        <taxon>Pezizomycotina</taxon>
        <taxon>Sordariomycetes</taxon>
        <taxon>Hypocreomycetidae</taxon>
        <taxon>Hypocreales</taxon>
        <taxon>Clavicipitaceae</taxon>
        <taxon>Claviceps</taxon>
    </lineage>
</organism>
<evidence type="ECO:0000259" key="5">
    <source>
        <dbReference type="Pfam" id="PF08573"/>
    </source>
</evidence>
<feature type="domain" description="DNA endonuclease activator Ctp1 C-terminal" evidence="5">
    <location>
        <begin position="553"/>
        <end position="666"/>
    </location>
</feature>
<proteinExistence type="predicted"/>
<dbReference type="EMBL" id="SRPW01000822">
    <property type="protein sequence ID" value="KAG6011820.1"/>
    <property type="molecule type" value="Genomic_DNA"/>
</dbReference>
<dbReference type="PANTHER" id="PTHR15107:SF0">
    <property type="entry name" value="DNA ENDONUCLEASE ACTIVATOR CTP1 C-TERMINAL DOMAIN-CONTAINING PROTEIN"/>
    <property type="match status" value="1"/>
</dbReference>
<feature type="compositionally biased region" description="Basic and acidic residues" evidence="4">
    <location>
        <begin position="482"/>
        <end position="493"/>
    </location>
</feature>
<feature type="compositionally biased region" description="Polar residues" evidence="4">
    <location>
        <begin position="460"/>
        <end position="470"/>
    </location>
</feature>
<dbReference type="PANTHER" id="PTHR15107">
    <property type="entry name" value="RETINOBLASTOMA BINDING PROTEIN 8"/>
    <property type="match status" value="1"/>
</dbReference>
<keyword evidence="7" id="KW-1185">Reference proteome</keyword>
<dbReference type="AlphaFoldDB" id="A0A9P7NDD5"/>
<reference evidence="6" key="1">
    <citation type="journal article" date="2020" name="bioRxiv">
        <title>Whole genome comparisons of ergot fungi reveals the divergence and evolution of species within the genus Claviceps are the result of varying mechanisms driving genome evolution and host range expansion.</title>
        <authorList>
            <person name="Wyka S.A."/>
            <person name="Mondo S.J."/>
            <person name="Liu M."/>
            <person name="Dettman J."/>
            <person name="Nalam V."/>
            <person name="Broders K.D."/>
        </authorList>
    </citation>
    <scope>NUCLEOTIDE SEQUENCE</scope>
    <source>
        <strain evidence="6">CCC 602</strain>
    </source>
</reference>
<comment type="subcellular location">
    <subcellularLocation>
        <location evidence="1">Nucleus</location>
    </subcellularLocation>
</comment>
<dbReference type="Pfam" id="PF08573">
    <property type="entry name" value="SAE2"/>
    <property type="match status" value="1"/>
</dbReference>
<evidence type="ECO:0000256" key="3">
    <source>
        <dbReference type="ARBA" id="ARBA00023242"/>
    </source>
</evidence>
<evidence type="ECO:0000256" key="2">
    <source>
        <dbReference type="ARBA" id="ARBA00022763"/>
    </source>
</evidence>
<dbReference type="GO" id="GO:0003684">
    <property type="term" value="F:damaged DNA binding"/>
    <property type="evidence" value="ECO:0007669"/>
    <property type="project" value="TreeGrafter"/>
</dbReference>
<evidence type="ECO:0000313" key="6">
    <source>
        <dbReference type="EMBL" id="KAG6011820.1"/>
    </source>
</evidence>
<sequence length="701" mass="78140">MAADPFHRGRKALFEALSGICDQIEEGLREDRQAQASRSNATILEQLDVIEKLRAENEALRGQLAKLQSSPMTPTDDDPPATIENALPRQPAVPRSLPTTSAVPEESTPAARAGCKGDCSKVLRRYHAIAANFKTAKDALERRKIERIQWARHTEYLNTKLREAEEQYGIQILDHQEPRIDVPSATAIDAEEQVFDPALSFTSDDGSSAAEPELPVLLSRPLPHGETTVAADASSQTTQGQPSDATSQSPAAHALSGDTTIKQEPSSDVPEIITERKVNKRKRADDGADAVVKPLVKSESDGGSSPIMSVPAAKLCTQESLDLGDIGQKVQTPRKRRFLEQNEPQTEITSRFKLGALTPLSAPALRYSRPAKLPRQNSALMPLDGNIRLVKPNNMKRGAKYRRREVAISIAELADDYALHQEINPIKLTDESKSKSAKSRLDILLDGRTEEADDHPALTPTRNQPSSTACETALHVPKRRQLPFDKNEDRDGKSMNTTRAQAVYSKNEVMSRASMPKSDQRQSIGTLRNKPPSDLKLSDFKINPFVNEGHDFAYSEVVRDRADRACLPGCIDMHCCGKQFRALAVSQRPDAPLTPAQRQEEQKLLEDYLGDSSYRLATMNKKERMELWIEAKTQELANKYGKHRHRFSRMQSPPGFWDADFPDTQQLEADRQEAVKRTRQAVAERYREALRPGGRWKFADE</sequence>
<accession>A0A9P7NDD5</accession>
<feature type="region of interest" description="Disordered" evidence="4">
    <location>
        <begin position="448"/>
        <end position="532"/>
    </location>
</feature>
<dbReference type="Proteomes" id="UP000748025">
    <property type="component" value="Unassembled WGS sequence"/>
</dbReference>
<dbReference type="GO" id="GO:0010792">
    <property type="term" value="P:DNA double-strand break processing involved in repair via single-strand annealing"/>
    <property type="evidence" value="ECO:0007669"/>
    <property type="project" value="TreeGrafter"/>
</dbReference>
<name>A0A9P7NDD5_9HYPO</name>
<evidence type="ECO:0000313" key="7">
    <source>
        <dbReference type="Proteomes" id="UP000748025"/>
    </source>
</evidence>
<keyword evidence="3" id="KW-0539">Nucleus</keyword>
<dbReference type="InterPro" id="IPR013882">
    <property type="entry name" value="Ctp1_C"/>
</dbReference>
<keyword evidence="2" id="KW-0227">DNA damage</keyword>